<dbReference type="Proteomes" id="UP000683091">
    <property type="component" value="Segment"/>
</dbReference>
<proteinExistence type="predicted"/>
<sequence length="424" mass="47683">MSDTSGEYEDQGTDTELDQQTEQKSQKEDQSPEPSDQENESEEEAEDNEDLEQVVQRVARNASLSAETPLSALMPQGISGLSLLDPQEMGADTELVDPYNLPKEVVAHGKASKAPPEKTKGPEIPKWYPYKGYTSEAGLQTAEYLEYLRFVTRRGSDTVHYFLQAKGFVSHLKCSLSSELWVEIMKLSPFLLKFNMIDAVRDLSKFMINSPESAGVYLQAISRCTPHCTTTVASFEQLENRIVQLENRILKMSDGVQYHIDEATKLGYQFTIASKEAASFKATIEEILMRFNKFDFESGGDCPPEKQYSLPSSSSYPKGNNVRLLDFSIDGEYTGPYNIKVVSGEIASIEPPPSCPQVAYMASTKGKAREIFFNLDQYRLINVLSSNPELRNQITEDKTPARKHAILQWTRDVKTVEFQWSKVA</sequence>
<name>A0A7D7FDJ2_9RHAB</name>
<reference evidence="3" key="2">
    <citation type="submission" date="2020-03" db="EMBL/GenBank/DDBJ databases">
        <authorList>
            <person name="Kafer S."/>
            <person name="Paraskevopoulou S."/>
            <person name="Zirkel F."/>
            <person name="Wieseke N."/>
            <person name="Donath A."/>
            <person name="Petersen M."/>
            <person name="Jones T.C."/>
            <person name="Liu S."/>
            <person name="Zhou X."/>
            <person name="Middendorf M."/>
            <person name="Junglen S."/>
            <person name="Misof B."/>
            <person name="Drosten C."/>
        </authorList>
    </citation>
    <scope>NUCLEOTIDE SEQUENCE</scope>
    <source>
        <strain evidence="3">OKIAV38</strain>
    </source>
</reference>
<dbReference type="GeneID" id="80536788"/>
<accession>A0A7D7FDJ2</accession>
<keyword evidence="1" id="KW-0175">Coiled coil</keyword>
<evidence type="ECO:0000256" key="2">
    <source>
        <dbReference type="SAM" id="MobiDB-lite"/>
    </source>
</evidence>
<evidence type="ECO:0000313" key="4">
    <source>
        <dbReference type="Proteomes" id="UP000683091"/>
    </source>
</evidence>
<dbReference type="KEGG" id="vg:80536788"/>
<feature type="compositionally biased region" description="Acidic residues" evidence="2">
    <location>
        <begin position="1"/>
        <end position="19"/>
    </location>
</feature>
<protein>
    <submittedName>
        <fullName evidence="3">Uncharacterized protein</fullName>
    </submittedName>
</protein>
<feature type="coiled-coil region" evidence="1">
    <location>
        <begin position="228"/>
        <end position="255"/>
    </location>
</feature>
<reference evidence="3" key="1">
    <citation type="journal article" date="2019" name="PLoS Pathog.">
        <title>Re-assessing the diversity of negative strand RNA viruses in insects.</title>
        <authorList>
            <person name="Kafer S."/>
            <person name="Paraskevopoulou S."/>
            <person name="Zirkel F."/>
            <person name="Wieseke N."/>
            <person name="Donath A."/>
            <person name="Petersen M."/>
            <person name="Jones T.C."/>
            <person name="Liu S."/>
            <person name="Zhou X."/>
            <person name="Middendorf M."/>
            <person name="Junglen S."/>
            <person name="Misof B."/>
            <person name="Drosten C."/>
        </authorList>
    </citation>
    <scope>NUCLEOTIDE SEQUENCE</scope>
    <source>
        <strain evidence="3">OKIAV38</strain>
    </source>
</reference>
<organism evidence="3 4">
    <name type="scientific">hymenopteran rhabdo-related virus 38</name>
    <dbReference type="NCBI Taxonomy" id="2847806"/>
    <lineage>
        <taxon>Viruses</taxon>
        <taxon>Riboviria</taxon>
        <taxon>Orthornavirae</taxon>
        <taxon>Negarnaviricota</taxon>
        <taxon>Haploviricotina</taxon>
        <taxon>Monjiviricetes</taxon>
        <taxon>Mononegavirales</taxon>
        <taxon>Rhabdoviridae</taxon>
        <taxon>Deltarhabdovirinae</taxon>
        <taxon>Alphahymrhavirus</taxon>
        <taxon>Alphahymrhavirus cinereus</taxon>
    </lineage>
</organism>
<dbReference type="RefSeq" id="YP_010798558.1">
    <property type="nucleotide sequence ID" value="NC_076489.1"/>
</dbReference>
<feature type="region of interest" description="Disordered" evidence="2">
    <location>
        <begin position="1"/>
        <end position="62"/>
    </location>
</feature>
<evidence type="ECO:0000256" key="1">
    <source>
        <dbReference type="SAM" id="Coils"/>
    </source>
</evidence>
<dbReference type="EMBL" id="MT153454">
    <property type="protein sequence ID" value="QMP82236.1"/>
    <property type="molecule type" value="Viral_cRNA"/>
</dbReference>
<feature type="compositionally biased region" description="Acidic residues" evidence="2">
    <location>
        <begin position="35"/>
        <end position="52"/>
    </location>
</feature>
<evidence type="ECO:0000313" key="3">
    <source>
        <dbReference type="EMBL" id="QMP82236.1"/>
    </source>
</evidence>
<keyword evidence="4" id="KW-1185">Reference proteome</keyword>